<protein>
    <submittedName>
        <fullName evidence="1">Uncharacterized protein</fullName>
    </submittedName>
</protein>
<sequence>MLKLKEILSHVSAKGALMTKCPYTWTKSLLSRFATKGHEASQLRVTVLKNNQLAVDTALPAHSARWLVDLIPDDVLEKIRLEGIPIEQIQKEIARQEKLFPREIFTLVEQNREVNVWLE</sequence>
<dbReference type="Proteomes" id="UP000253934">
    <property type="component" value="Unassembled WGS sequence"/>
</dbReference>
<dbReference type="AlphaFoldDB" id="A0A369KQC5"/>
<dbReference type="EMBL" id="QOVW01000068">
    <property type="protein sequence ID" value="RDB36028.1"/>
    <property type="molecule type" value="Genomic_DNA"/>
</dbReference>
<gene>
    <name evidence="1" type="ORF">DCC88_06975</name>
</gene>
<comment type="caution">
    <text evidence="1">The sequence shown here is derived from an EMBL/GenBank/DDBJ whole genome shotgun (WGS) entry which is preliminary data.</text>
</comment>
<organism evidence="1 2">
    <name type="scientific">Spirobacillus cienkowskii</name>
    <dbReference type="NCBI Taxonomy" id="495820"/>
    <lineage>
        <taxon>Bacteria</taxon>
        <taxon>Pseudomonadati</taxon>
        <taxon>Bdellovibrionota</taxon>
        <taxon>Oligoflexia</taxon>
        <taxon>Silvanigrellales</taxon>
        <taxon>Spirobacillus</taxon>
    </lineage>
</organism>
<reference evidence="1" key="1">
    <citation type="submission" date="2018-04" db="EMBL/GenBank/DDBJ databases">
        <title>Draft genome sequence of the Candidatus Spirobacillus cienkowskii, a pathogen of freshwater Daphnia species, reconstructed from hemolymph metagenomic reads.</title>
        <authorList>
            <person name="Bresciani L."/>
            <person name="Lemos L.N."/>
            <person name="Wale N."/>
            <person name="Lin J.Y."/>
            <person name="Fernandes G.R."/>
            <person name="Duffy M.A."/>
            <person name="Rodrigues J.M."/>
        </authorList>
    </citation>
    <scope>NUCLEOTIDE SEQUENCE [LARGE SCALE GENOMIC DNA]</scope>
    <source>
        <strain evidence="1">Binning01</strain>
    </source>
</reference>
<proteinExistence type="predicted"/>
<evidence type="ECO:0000313" key="2">
    <source>
        <dbReference type="Proteomes" id="UP000253934"/>
    </source>
</evidence>
<accession>A0A369KQC5</accession>
<keyword evidence="2" id="KW-1185">Reference proteome</keyword>
<name>A0A369KQC5_9BACT</name>
<evidence type="ECO:0000313" key="1">
    <source>
        <dbReference type="EMBL" id="RDB36028.1"/>
    </source>
</evidence>